<dbReference type="GO" id="GO:0006310">
    <property type="term" value="P:DNA recombination"/>
    <property type="evidence" value="ECO:0007669"/>
    <property type="project" value="UniProtKB-KW"/>
</dbReference>
<evidence type="ECO:0000256" key="4">
    <source>
        <dbReference type="SAM" id="MobiDB-lite"/>
    </source>
</evidence>
<sequence>MTKELAEVLVQIDDPDTIEQVLEAARIEETPENGLSPLKQPTLSEQFDRYLSRRKNRSPATRGQYHRTIPDFIDFSEDHGVTHPAGISVKLVEGYIDKLELEYDLDATILTHTKNVRAWLRWLARRNYCEEGVYRLLDKKELGLSLKARDETIPEETAAASIQRLRQRRRGSSMHSLMELGWNGGPRIGDIHSADLQDFDPDNNTLRFRHRPETGTRLKNGSEDDDTPGDGERDIVIKDCTVEAIQLYIDTERPDVTDDYGRRPLFATSYGRASRSTLRRWIYEATSCHWAPETSDGPTCDGSCDPDSNVCPQSYYPHAIRRGAIVNQLSGGLRRDLASDRFNVSENVLRKHYDTRSKQQKKEDRSEAVRKSWPDW</sequence>
<dbReference type="GO" id="GO:0015074">
    <property type="term" value="P:DNA integration"/>
    <property type="evidence" value="ECO:0007669"/>
    <property type="project" value="InterPro"/>
</dbReference>
<dbReference type="AlphaFoldDB" id="A0A1I0FBV8"/>
<dbReference type="InterPro" id="IPR004107">
    <property type="entry name" value="Integrase_SAM-like_N"/>
</dbReference>
<evidence type="ECO:0000313" key="7">
    <source>
        <dbReference type="Proteomes" id="UP000199320"/>
    </source>
</evidence>
<dbReference type="SUPFAM" id="SSF56349">
    <property type="entry name" value="DNA breaking-rejoining enzymes"/>
    <property type="match status" value="1"/>
</dbReference>
<dbReference type="RefSeq" id="WP_092932525.1">
    <property type="nucleotide sequence ID" value="NZ_FOIC01000008.1"/>
</dbReference>
<dbReference type="Proteomes" id="UP000199320">
    <property type="component" value="Unassembled WGS sequence"/>
</dbReference>
<evidence type="ECO:0000256" key="1">
    <source>
        <dbReference type="ARBA" id="ARBA00023125"/>
    </source>
</evidence>
<feature type="domain" description="Core-binding (CB)" evidence="5">
    <location>
        <begin position="41"/>
        <end position="124"/>
    </location>
</feature>
<reference evidence="7" key="1">
    <citation type="submission" date="2016-10" db="EMBL/GenBank/DDBJ databases">
        <authorList>
            <person name="Varghese N."/>
            <person name="Submissions S."/>
        </authorList>
    </citation>
    <scope>NUCLEOTIDE SEQUENCE [LARGE SCALE GENOMIC DNA]</scope>
    <source>
        <strain evidence="7">CDM_6</strain>
    </source>
</reference>
<accession>A0A1I0FBV8</accession>
<dbReference type="Pfam" id="PF02899">
    <property type="entry name" value="Phage_int_SAM_1"/>
    <property type="match status" value="1"/>
</dbReference>
<name>A0A1I0FBV8_9EURY</name>
<evidence type="ECO:0000256" key="2">
    <source>
        <dbReference type="ARBA" id="ARBA00023172"/>
    </source>
</evidence>
<dbReference type="InterPro" id="IPR011010">
    <property type="entry name" value="DNA_brk_join_enz"/>
</dbReference>
<dbReference type="Gene3D" id="1.10.150.130">
    <property type="match status" value="1"/>
</dbReference>
<evidence type="ECO:0000259" key="5">
    <source>
        <dbReference type="PROSITE" id="PS51900"/>
    </source>
</evidence>
<dbReference type="EMBL" id="FOIC01000008">
    <property type="protein sequence ID" value="SET54674.1"/>
    <property type="molecule type" value="Genomic_DNA"/>
</dbReference>
<feature type="compositionally biased region" description="Basic and acidic residues" evidence="4">
    <location>
        <begin position="211"/>
        <end position="222"/>
    </location>
</feature>
<dbReference type="InterPro" id="IPR013762">
    <property type="entry name" value="Integrase-like_cat_sf"/>
</dbReference>
<dbReference type="GO" id="GO:0003677">
    <property type="term" value="F:DNA binding"/>
    <property type="evidence" value="ECO:0007669"/>
    <property type="project" value="UniProtKB-UniRule"/>
</dbReference>
<protein>
    <submittedName>
        <fullName evidence="6">Site-specific recombinase XerD</fullName>
    </submittedName>
</protein>
<dbReference type="Gene3D" id="1.10.443.10">
    <property type="entry name" value="Intergrase catalytic core"/>
    <property type="match status" value="1"/>
</dbReference>
<dbReference type="InterPro" id="IPR010998">
    <property type="entry name" value="Integrase_recombinase_N"/>
</dbReference>
<proteinExistence type="predicted"/>
<feature type="region of interest" description="Disordered" evidence="4">
    <location>
        <begin position="353"/>
        <end position="376"/>
    </location>
</feature>
<dbReference type="OrthoDB" id="192844at2157"/>
<evidence type="ECO:0000313" key="6">
    <source>
        <dbReference type="EMBL" id="SET54674.1"/>
    </source>
</evidence>
<organism evidence="6 7">
    <name type="scientific">Natrinema hispanicum</name>
    <dbReference type="NCBI Taxonomy" id="392421"/>
    <lineage>
        <taxon>Archaea</taxon>
        <taxon>Methanobacteriati</taxon>
        <taxon>Methanobacteriota</taxon>
        <taxon>Stenosarchaea group</taxon>
        <taxon>Halobacteria</taxon>
        <taxon>Halobacteriales</taxon>
        <taxon>Natrialbaceae</taxon>
        <taxon>Natrinema</taxon>
    </lineage>
</organism>
<keyword evidence="2" id="KW-0233">DNA recombination</keyword>
<dbReference type="InterPro" id="IPR044068">
    <property type="entry name" value="CB"/>
</dbReference>
<dbReference type="PROSITE" id="PS51900">
    <property type="entry name" value="CB"/>
    <property type="match status" value="1"/>
</dbReference>
<evidence type="ECO:0000256" key="3">
    <source>
        <dbReference type="PROSITE-ProRule" id="PRU01248"/>
    </source>
</evidence>
<gene>
    <name evidence="6" type="ORF">SAMN04488694_10849</name>
</gene>
<keyword evidence="1 3" id="KW-0238">DNA-binding</keyword>
<dbReference type="STRING" id="392421.SAMN04488694_10849"/>
<keyword evidence="7" id="KW-1185">Reference proteome</keyword>
<feature type="region of interest" description="Disordered" evidence="4">
    <location>
        <begin position="202"/>
        <end position="233"/>
    </location>
</feature>